<reference evidence="1" key="4">
    <citation type="submission" date="2025-09" db="UniProtKB">
        <authorList>
            <consortium name="Ensembl"/>
        </authorList>
    </citation>
    <scope>IDENTIFICATION</scope>
</reference>
<accession>H2Y330</accession>
<proteinExistence type="predicted"/>
<dbReference type="Ensembl" id="ENSCINT00000031166.1">
    <property type="protein sequence ID" value="ENSCINP00000036315.1"/>
    <property type="gene ID" value="ENSCING00000022341.1"/>
</dbReference>
<dbReference type="HOGENOM" id="CLU_3067903_0_0_1"/>
<sequence length="53" mass="6116">MRTKCRSLKAGKSLVLSDIDKQTYSLDRNPHTPTYKLCSAKVICCYTFKLYIL</sequence>
<reference evidence="1" key="2">
    <citation type="journal article" date="2008" name="Genome Biol.">
        <title>Improved genome assembly and evidence-based global gene model set for the chordate Ciona intestinalis: new insight into intron and operon populations.</title>
        <authorList>
            <person name="Satou Y."/>
            <person name="Mineta K."/>
            <person name="Ogasawara M."/>
            <person name="Sasakura Y."/>
            <person name="Shoguchi E."/>
            <person name="Ueno K."/>
            <person name="Yamada L."/>
            <person name="Matsumoto J."/>
            <person name="Wasserscheid J."/>
            <person name="Dewar K."/>
            <person name="Wiley G.B."/>
            <person name="Macmil S.L."/>
            <person name="Roe B.A."/>
            <person name="Zeller R.W."/>
            <person name="Hastings K.E."/>
            <person name="Lemaire P."/>
            <person name="Lindquist E."/>
            <person name="Endo T."/>
            <person name="Hotta K."/>
            <person name="Inaba K."/>
        </authorList>
    </citation>
    <scope>NUCLEOTIDE SEQUENCE [LARGE SCALE GENOMIC DNA]</scope>
    <source>
        <strain evidence="1">wild type</strain>
    </source>
</reference>
<protein>
    <submittedName>
        <fullName evidence="1">Uncharacterized protein</fullName>
    </submittedName>
</protein>
<evidence type="ECO:0000313" key="1">
    <source>
        <dbReference type="Ensembl" id="ENSCINP00000036315.1"/>
    </source>
</evidence>
<organism evidence="1 2">
    <name type="scientific">Ciona intestinalis</name>
    <name type="common">Transparent sea squirt</name>
    <name type="synonym">Ascidia intestinalis</name>
    <dbReference type="NCBI Taxonomy" id="7719"/>
    <lineage>
        <taxon>Eukaryota</taxon>
        <taxon>Metazoa</taxon>
        <taxon>Chordata</taxon>
        <taxon>Tunicata</taxon>
        <taxon>Ascidiacea</taxon>
        <taxon>Phlebobranchia</taxon>
        <taxon>Cionidae</taxon>
        <taxon>Ciona</taxon>
    </lineage>
</organism>
<evidence type="ECO:0000313" key="2">
    <source>
        <dbReference type="Proteomes" id="UP000008144"/>
    </source>
</evidence>
<dbReference type="EMBL" id="EAAA01002961">
    <property type="status" value="NOT_ANNOTATED_CDS"/>
    <property type="molecule type" value="Genomic_DNA"/>
</dbReference>
<reference evidence="1" key="3">
    <citation type="submission" date="2025-08" db="UniProtKB">
        <authorList>
            <consortium name="Ensembl"/>
        </authorList>
    </citation>
    <scope>IDENTIFICATION</scope>
</reference>
<keyword evidence="2" id="KW-1185">Reference proteome</keyword>
<name>H2Y330_CIOIN</name>
<dbReference type="AlphaFoldDB" id="H2Y330"/>
<reference evidence="2" key="1">
    <citation type="journal article" date="2002" name="Science">
        <title>The draft genome of Ciona intestinalis: insights into chordate and vertebrate origins.</title>
        <authorList>
            <person name="Dehal P."/>
            <person name="Satou Y."/>
            <person name="Campbell R.K."/>
            <person name="Chapman J."/>
            <person name="Degnan B."/>
            <person name="De Tomaso A."/>
            <person name="Davidson B."/>
            <person name="Di Gregorio A."/>
            <person name="Gelpke M."/>
            <person name="Goodstein D.M."/>
            <person name="Harafuji N."/>
            <person name="Hastings K.E."/>
            <person name="Ho I."/>
            <person name="Hotta K."/>
            <person name="Huang W."/>
            <person name="Kawashima T."/>
            <person name="Lemaire P."/>
            <person name="Martinez D."/>
            <person name="Meinertzhagen I.A."/>
            <person name="Necula S."/>
            <person name="Nonaka M."/>
            <person name="Putnam N."/>
            <person name="Rash S."/>
            <person name="Saiga H."/>
            <person name="Satake M."/>
            <person name="Terry A."/>
            <person name="Yamada L."/>
            <person name="Wang H.G."/>
            <person name="Awazu S."/>
            <person name="Azumi K."/>
            <person name="Boore J."/>
            <person name="Branno M."/>
            <person name="Chin-Bow S."/>
            <person name="DeSantis R."/>
            <person name="Doyle S."/>
            <person name="Francino P."/>
            <person name="Keys D.N."/>
            <person name="Haga S."/>
            <person name="Hayashi H."/>
            <person name="Hino K."/>
            <person name="Imai K.S."/>
            <person name="Inaba K."/>
            <person name="Kano S."/>
            <person name="Kobayashi K."/>
            <person name="Kobayashi M."/>
            <person name="Lee B.I."/>
            <person name="Makabe K.W."/>
            <person name="Manohar C."/>
            <person name="Matassi G."/>
            <person name="Medina M."/>
            <person name="Mochizuki Y."/>
            <person name="Mount S."/>
            <person name="Morishita T."/>
            <person name="Miura S."/>
            <person name="Nakayama A."/>
            <person name="Nishizaka S."/>
            <person name="Nomoto H."/>
            <person name="Ohta F."/>
            <person name="Oishi K."/>
            <person name="Rigoutsos I."/>
            <person name="Sano M."/>
            <person name="Sasaki A."/>
            <person name="Sasakura Y."/>
            <person name="Shoguchi E."/>
            <person name="Shin-i T."/>
            <person name="Spagnuolo A."/>
            <person name="Stainier D."/>
            <person name="Suzuki M.M."/>
            <person name="Tassy O."/>
            <person name="Takatori N."/>
            <person name="Tokuoka M."/>
            <person name="Yagi K."/>
            <person name="Yoshizaki F."/>
            <person name="Wada S."/>
            <person name="Zhang C."/>
            <person name="Hyatt P.D."/>
            <person name="Larimer F."/>
            <person name="Detter C."/>
            <person name="Doggett N."/>
            <person name="Glavina T."/>
            <person name="Hawkins T."/>
            <person name="Richardson P."/>
            <person name="Lucas S."/>
            <person name="Kohara Y."/>
            <person name="Levine M."/>
            <person name="Satoh N."/>
            <person name="Rokhsar D.S."/>
        </authorList>
    </citation>
    <scope>NUCLEOTIDE SEQUENCE [LARGE SCALE GENOMIC DNA]</scope>
</reference>
<dbReference type="Proteomes" id="UP000008144">
    <property type="component" value="Chromosome 9"/>
</dbReference>
<dbReference type="InParanoid" id="H2Y330"/>